<dbReference type="Gene3D" id="3.40.50.720">
    <property type="entry name" value="NAD(P)-binding Rossmann-like Domain"/>
    <property type="match status" value="1"/>
</dbReference>
<dbReference type="InterPro" id="IPR020904">
    <property type="entry name" value="Sc_DH/Rdtase_CS"/>
</dbReference>
<protein>
    <recommendedName>
        <fullName evidence="5">Dehydrogenase/reductase SDR family member 11</fullName>
    </recommendedName>
</protein>
<dbReference type="PRINTS" id="PR00081">
    <property type="entry name" value="GDHRDH"/>
</dbReference>
<dbReference type="PANTHER" id="PTHR43115:SF4">
    <property type="entry name" value="DEHYDROGENASE_REDUCTASE SDR FAMILY MEMBER 11"/>
    <property type="match status" value="1"/>
</dbReference>
<dbReference type="EMBL" id="GECU01037406">
    <property type="protein sequence ID" value="JAS70300.1"/>
    <property type="molecule type" value="Transcribed_RNA"/>
</dbReference>
<dbReference type="PANTHER" id="PTHR43115">
    <property type="entry name" value="DEHYDROGENASE/REDUCTASE SDR FAMILY MEMBER 11"/>
    <property type="match status" value="1"/>
</dbReference>
<dbReference type="SUPFAM" id="SSF51735">
    <property type="entry name" value="NAD(P)-binding Rossmann-fold domains"/>
    <property type="match status" value="1"/>
</dbReference>
<dbReference type="GO" id="GO:0016491">
    <property type="term" value="F:oxidoreductase activity"/>
    <property type="evidence" value="ECO:0007669"/>
    <property type="project" value="UniProtKB-KW"/>
</dbReference>
<keyword evidence="2" id="KW-0560">Oxidoreductase</keyword>
<organism evidence="4">
    <name type="scientific">Homalodisca liturata</name>
    <dbReference type="NCBI Taxonomy" id="320908"/>
    <lineage>
        <taxon>Eukaryota</taxon>
        <taxon>Metazoa</taxon>
        <taxon>Ecdysozoa</taxon>
        <taxon>Arthropoda</taxon>
        <taxon>Hexapoda</taxon>
        <taxon>Insecta</taxon>
        <taxon>Pterygota</taxon>
        <taxon>Neoptera</taxon>
        <taxon>Paraneoptera</taxon>
        <taxon>Hemiptera</taxon>
        <taxon>Auchenorrhyncha</taxon>
        <taxon>Membracoidea</taxon>
        <taxon>Cicadellidae</taxon>
        <taxon>Cicadellinae</taxon>
        <taxon>Proconiini</taxon>
        <taxon>Homalodisca</taxon>
    </lineage>
</organism>
<dbReference type="PRINTS" id="PR00080">
    <property type="entry name" value="SDRFAMILY"/>
</dbReference>
<accession>A0A1B6H6M2</accession>
<dbReference type="Pfam" id="PF00106">
    <property type="entry name" value="adh_short"/>
    <property type="match status" value="1"/>
</dbReference>
<dbReference type="AlphaFoldDB" id="A0A1B6H6M2"/>
<gene>
    <name evidence="4" type="ORF">g.48556</name>
</gene>
<proteinExistence type="inferred from homology"/>
<dbReference type="InterPro" id="IPR002347">
    <property type="entry name" value="SDR_fam"/>
</dbReference>
<evidence type="ECO:0008006" key="5">
    <source>
        <dbReference type="Google" id="ProtNLM"/>
    </source>
</evidence>
<dbReference type="PROSITE" id="PS00061">
    <property type="entry name" value="ADH_SHORT"/>
    <property type="match status" value="1"/>
</dbReference>
<comment type="similarity">
    <text evidence="1 3">Belongs to the short-chain dehydrogenases/reductases (SDR) family.</text>
</comment>
<evidence type="ECO:0000256" key="3">
    <source>
        <dbReference type="RuleBase" id="RU000363"/>
    </source>
</evidence>
<evidence type="ECO:0000256" key="2">
    <source>
        <dbReference type="ARBA" id="ARBA00023002"/>
    </source>
</evidence>
<dbReference type="InterPro" id="IPR036291">
    <property type="entry name" value="NAD(P)-bd_dom_sf"/>
</dbReference>
<sequence length="220" mass="24204">MVVVGLARRDDRIKQMSKELAAAKEPGKLHAIRADVCKEEDLLSAFDWVDRELGGADVLVNNAGYWSHVGIDDGTVELWSKILNTNVIGSSICSREYLKSVEKHKKEVGHIFVVNSVVGHIVMVDSPMYCASKHALRALSMCLRRKLADQQSKIKVTDICPGLTKTEILDNTTRQDMFDHMTCLASEDVAAVIVDCLSASSVTQICEVVMNPVPTSIAVY</sequence>
<name>A0A1B6H6M2_9HEMI</name>
<evidence type="ECO:0000256" key="1">
    <source>
        <dbReference type="ARBA" id="ARBA00006484"/>
    </source>
</evidence>
<reference evidence="4" key="1">
    <citation type="submission" date="2015-11" db="EMBL/GenBank/DDBJ databases">
        <title>De novo transcriptome assembly of four potential Pierce s Disease insect vectors from Arizona vineyards.</title>
        <authorList>
            <person name="Tassone E.E."/>
        </authorList>
    </citation>
    <scope>NUCLEOTIDE SEQUENCE</scope>
</reference>
<evidence type="ECO:0000313" key="4">
    <source>
        <dbReference type="EMBL" id="JAS70300.1"/>
    </source>
</evidence>